<protein>
    <submittedName>
        <fullName evidence="2">Uncharacterized protein</fullName>
    </submittedName>
</protein>
<name>A0A381VJT9_9ZZZZ</name>
<dbReference type="InterPro" id="IPR003746">
    <property type="entry name" value="DUF167"/>
</dbReference>
<evidence type="ECO:0000313" key="2">
    <source>
        <dbReference type="EMBL" id="SVA40454.1"/>
    </source>
</evidence>
<accession>A0A381VJT9</accession>
<dbReference type="Gene3D" id="3.30.1200.10">
    <property type="entry name" value="YggU-like"/>
    <property type="match status" value="1"/>
</dbReference>
<dbReference type="SMART" id="SM01152">
    <property type="entry name" value="DUF167"/>
    <property type="match status" value="1"/>
</dbReference>
<dbReference type="EMBL" id="UINC01009003">
    <property type="protein sequence ID" value="SVA40454.1"/>
    <property type="molecule type" value="Genomic_DNA"/>
</dbReference>
<evidence type="ECO:0000256" key="1">
    <source>
        <dbReference type="ARBA" id="ARBA00010364"/>
    </source>
</evidence>
<dbReference type="InterPro" id="IPR036591">
    <property type="entry name" value="YggU-like_sf"/>
</dbReference>
<dbReference type="SUPFAM" id="SSF69786">
    <property type="entry name" value="YggU-like"/>
    <property type="match status" value="1"/>
</dbReference>
<dbReference type="HAMAP" id="MF_00634">
    <property type="entry name" value="UPF0235"/>
    <property type="match status" value="1"/>
</dbReference>
<gene>
    <name evidence="2" type="ORF">METZ01_LOCUS93308</name>
</gene>
<sequence length="83" mass="9089">VRLQPKASREELRVWDEGGVLRVRVKEAPVDGAANAALVRLVAKHLGISRGAISIIHGATGRNKILKVEGLSARQIKNRLYLQ</sequence>
<dbReference type="NCBIfam" id="TIGR00251">
    <property type="entry name" value="DUF167 family protein"/>
    <property type="match status" value="1"/>
</dbReference>
<feature type="non-terminal residue" evidence="2">
    <location>
        <position position="1"/>
    </location>
</feature>
<dbReference type="AlphaFoldDB" id="A0A381VJT9"/>
<proteinExistence type="inferred from homology"/>
<dbReference type="Pfam" id="PF02594">
    <property type="entry name" value="DUF167"/>
    <property type="match status" value="1"/>
</dbReference>
<organism evidence="2">
    <name type="scientific">marine metagenome</name>
    <dbReference type="NCBI Taxonomy" id="408172"/>
    <lineage>
        <taxon>unclassified sequences</taxon>
        <taxon>metagenomes</taxon>
        <taxon>ecological metagenomes</taxon>
    </lineage>
</organism>
<reference evidence="2" key="1">
    <citation type="submission" date="2018-05" db="EMBL/GenBank/DDBJ databases">
        <authorList>
            <person name="Lanie J.A."/>
            <person name="Ng W.-L."/>
            <person name="Kazmierczak K.M."/>
            <person name="Andrzejewski T.M."/>
            <person name="Davidsen T.M."/>
            <person name="Wayne K.J."/>
            <person name="Tettelin H."/>
            <person name="Glass J.I."/>
            <person name="Rusch D."/>
            <person name="Podicherti R."/>
            <person name="Tsui H.-C.T."/>
            <person name="Winkler M.E."/>
        </authorList>
    </citation>
    <scope>NUCLEOTIDE SEQUENCE</scope>
</reference>
<comment type="similarity">
    <text evidence="1">Belongs to the UPF0235 family.</text>
</comment>